<organism evidence="3 4">
    <name type="scientific">Tanacetum coccineum</name>
    <dbReference type="NCBI Taxonomy" id="301880"/>
    <lineage>
        <taxon>Eukaryota</taxon>
        <taxon>Viridiplantae</taxon>
        <taxon>Streptophyta</taxon>
        <taxon>Embryophyta</taxon>
        <taxon>Tracheophyta</taxon>
        <taxon>Spermatophyta</taxon>
        <taxon>Magnoliopsida</taxon>
        <taxon>eudicotyledons</taxon>
        <taxon>Gunneridae</taxon>
        <taxon>Pentapetalae</taxon>
        <taxon>asterids</taxon>
        <taxon>campanulids</taxon>
        <taxon>Asterales</taxon>
        <taxon>Asteraceae</taxon>
        <taxon>Asteroideae</taxon>
        <taxon>Anthemideae</taxon>
        <taxon>Anthemidinae</taxon>
        <taxon>Tanacetum</taxon>
    </lineage>
</organism>
<proteinExistence type="predicted"/>
<dbReference type="EMBL" id="BQNB010014122">
    <property type="protein sequence ID" value="GJT24276.1"/>
    <property type="molecule type" value="Genomic_DNA"/>
</dbReference>
<feature type="compositionally biased region" description="Basic and acidic residues" evidence="1">
    <location>
        <begin position="1"/>
        <end position="12"/>
    </location>
</feature>
<dbReference type="Proteomes" id="UP001151760">
    <property type="component" value="Unassembled WGS sequence"/>
</dbReference>
<evidence type="ECO:0000313" key="4">
    <source>
        <dbReference type="Proteomes" id="UP001151760"/>
    </source>
</evidence>
<evidence type="ECO:0000313" key="3">
    <source>
        <dbReference type="EMBL" id="GJT24276.1"/>
    </source>
</evidence>
<name>A0ABQ5CB18_9ASTR</name>
<protein>
    <submittedName>
        <fullName evidence="3">Retrovirus-related pol polyprotein from transposon TNT 1-94</fullName>
    </submittedName>
</protein>
<feature type="domain" description="Reverse transcriptase Ty1/copia-type" evidence="2">
    <location>
        <begin position="104"/>
        <end position="200"/>
    </location>
</feature>
<evidence type="ECO:0000259" key="2">
    <source>
        <dbReference type="Pfam" id="PF07727"/>
    </source>
</evidence>
<accession>A0ABQ5CB18</accession>
<reference evidence="3" key="2">
    <citation type="submission" date="2022-01" db="EMBL/GenBank/DDBJ databases">
        <authorList>
            <person name="Yamashiro T."/>
            <person name="Shiraishi A."/>
            <person name="Satake H."/>
            <person name="Nakayama K."/>
        </authorList>
    </citation>
    <scope>NUCLEOTIDE SEQUENCE</scope>
</reference>
<feature type="region of interest" description="Disordered" evidence="1">
    <location>
        <begin position="1"/>
        <end position="20"/>
    </location>
</feature>
<dbReference type="CDD" id="cd09272">
    <property type="entry name" value="RNase_HI_RT_Ty1"/>
    <property type="match status" value="1"/>
</dbReference>
<dbReference type="PANTHER" id="PTHR11439">
    <property type="entry name" value="GAG-POL-RELATED RETROTRANSPOSON"/>
    <property type="match status" value="1"/>
</dbReference>
<evidence type="ECO:0000256" key="1">
    <source>
        <dbReference type="SAM" id="MobiDB-lite"/>
    </source>
</evidence>
<dbReference type="Pfam" id="PF07727">
    <property type="entry name" value="RVT_2"/>
    <property type="match status" value="1"/>
</dbReference>
<dbReference type="PANTHER" id="PTHR11439:SF509">
    <property type="entry name" value="RNA-DIRECTED DNA POLYMERASE"/>
    <property type="match status" value="1"/>
</dbReference>
<comment type="caution">
    <text evidence="3">The sequence shown here is derived from an EMBL/GenBank/DDBJ whole genome shotgun (WGS) entry which is preliminary data.</text>
</comment>
<reference evidence="3" key="1">
    <citation type="journal article" date="2022" name="Int. J. Mol. Sci.">
        <title>Draft Genome of Tanacetum Coccineum: Genomic Comparison of Closely Related Tanacetum-Family Plants.</title>
        <authorList>
            <person name="Yamashiro T."/>
            <person name="Shiraishi A."/>
            <person name="Nakayama K."/>
            <person name="Satake H."/>
        </authorList>
    </citation>
    <scope>NUCLEOTIDE SEQUENCE</scope>
</reference>
<dbReference type="InterPro" id="IPR013103">
    <property type="entry name" value="RVT_2"/>
</dbReference>
<keyword evidence="4" id="KW-1185">Reference proteome</keyword>
<sequence>MNPLHESLHEDSTSQGSSSNVQPSLTLLAELIVSGLRIIHCKCDRRSSWIVSSEKATSKHLMPCGCYFDAFLTSVEPKNFKEAMLESSWIEAMQEEIHEFERLQVWELVPCPDKVMLIKLKWIYKVKIDEFGGVLKNKARLVAQGLRQEEGIDFEVSFTSVARIEAIHIFVANAANKNMTIFQMDVKMAFLNGELKEEISESPRGIFLNKSKYASEIIKKYGLLSNDFVDTPMVEKNKLDEDLQGTLARPTKKHLHAVSIKIVQFDSFIPKGPFNMGLWYPKDTSMSLTTYSDADHAGCQDTRRSTSGSAQFLGDKLLTDYGFQFIKVPLYCDNKSAIALCYNNVQHSRVNHIDVRYHFIKEQVQNGIVELYFVRMEYQLADISTKPLPRERFNFLIENLRMRSMSPKMLKHLIDVPDDDTAHTFLIDLGYKGPLNMHTNMFVDHMHQPWRTLAAIINKCLFGKTASNEKLKKSIIDILWGMFNRANVDYPALIWEDIAYQIDHRKEKR</sequence>
<gene>
    <name evidence="3" type="ORF">Tco_0894213</name>
</gene>